<feature type="transmembrane region" description="Helical" evidence="1">
    <location>
        <begin position="12"/>
        <end position="30"/>
    </location>
</feature>
<dbReference type="OrthoDB" id="5289914at2"/>
<keyword evidence="4" id="KW-1185">Reference proteome</keyword>
<dbReference type="AlphaFoldDB" id="A0A5C5WCP1"/>
<name>A0A5C5WCP1_9BACT</name>
<dbReference type="Gene3D" id="3.40.50.410">
    <property type="entry name" value="von Willebrand factor, type A domain"/>
    <property type="match status" value="1"/>
</dbReference>
<dbReference type="Proteomes" id="UP000318995">
    <property type="component" value="Unassembled WGS sequence"/>
</dbReference>
<feature type="domain" description="VWFA" evidence="2">
    <location>
        <begin position="95"/>
        <end position="252"/>
    </location>
</feature>
<dbReference type="SMART" id="SM00327">
    <property type="entry name" value="VWA"/>
    <property type="match status" value="1"/>
</dbReference>
<organism evidence="3 4">
    <name type="scientific">Botrimarina hoheduenensis</name>
    <dbReference type="NCBI Taxonomy" id="2528000"/>
    <lineage>
        <taxon>Bacteria</taxon>
        <taxon>Pseudomonadati</taxon>
        <taxon>Planctomycetota</taxon>
        <taxon>Planctomycetia</taxon>
        <taxon>Pirellulales</taxon>
        <taxon>Lacipirellulaceae</taxon>
        <taxon>Botrimarina</taxon>
    </lineage>
</organism>
<dbReference type="RefSeq" id="WP_146572697.1">
    <property type="nucleotide sequence ID" value="NZ_SJPH01000002.1"/>
</dbReference>
<proteinExistence type="predicted"/>
<dbReference type="InterPro" id="IPR002035">
    <property type="entry name" value="VWF_A"/>
</dbReference>
<dbReference type="Pfam" id="PF07584">
    <property type="entry name" value="BatA"/>
    <property type="match status" value="1"/>
</dbReference>
<dbReference type="EMBL" id="SJPH01000002">
    <property type="protein sequence ID" value="TWT47821.1"/>
    <property type="molecule type" value="Genomic_DNA"/>
</dbReference>
<reference evidence="3 4" key="1">
    <citation type="submission" date="2019-02" db="EMBL/GenBank/DDBJ databases">
        <title>Deep-cultivation of Planctomycetes and their phenomic and genomic characterization uncovers novel biology.</title>
        <authorList>
            <person name="Wiegand S."/>
            <person name="Jogler M."/>
            <person name="Boedeker C."/>
            <person name="Pinto D."/>
            <person name="Vollmers J."/>
            <person name="Rivas-Marin E."/>
            <person name="Kohn T."/>
            <person name="Peeters S.H."/>
            <person name="Heuer A."/>
            <person name="Rast P."/>
            <person name="Oberbeckmann S."/>
            <person name="Bunk B."/>
            <person name="Jeske O."/>
            <person name="Meyerdierks A."/>
            <person name="Storesund J.E."/>
            <person name="Kallscheuer N."/>
            <person name="Luecker S."/>
            <person name="Lage O.M."/>
            <person name="Pohl T."/>
            <person name="Merkel B.J."/>
            <person name="Hornburger P."/>
            <person name="Mueller R.-W."/>
            <person name="Bruemmer F."/>
            <person name="Labrenz M."/>
            <person name="Spormann A.M."/>
            <person name="Op Den Camp H."/>
            <person name="Overmann J."/>
            <person name="Amann R."/>
            <person name="Jetten M.S.M."/>
            <person name="Mascher T."/>
            <person name="Medema M.H."/>
            <person name="Devos D.P."/>
            <person name="Kaster A.-K."/>
            <person name="Ovreas L."/>
            <person name="Rohde M."/>
            <person name="Galperin M.Y."/>
            <person name="Jogler C."/>
        </authorList>
    </citation>
    <scope>NUCLEOTIDE SEQUENCE [LARGE SCALE GENOMIC DNA]</scope>
    <source>
        <strain evidence="3 4">Pla111</strain>
    </source>
</reference>
<feature type="transmembrane region" description="Helical" evidence="1">
    <location>
        <begin position="65"/>
        <end position="86"/>
    </location>
</feature>
<keyword evidence="1" id="KW-0812">Transmembrane</keyword>
<sequence length="691" mass="74993">MNELFRNTLTPAQWAIIAAVPPAILALYFLKLRRQPLEVPSTYLWSKTIEDLRVNSLWQRLRQSFLLFLQLLLVALAILALLRPGWQGTDLSGQRLVFVIDNSASMSTKDAGDDGDESRLDVAKARVAGLLDQMDRTMSAMIVSFTAEPNVVQQFTSNVRLLKERLATVEPTAEGTDLTGALQLASGLANPTGLSVQEGAPEQEVVAPEPATLFILSDGKFDDVDDFSLGNLEPVYVPLGSPETANLAITALTTRSSEAVPGERQAFLQVANFSTEPVEAIAELRLDGRVIDAKRLAIEAGGVAGALFPLDRDGAATGGVLEARLADATLAAVDDRLTLDNQASVGLNDPRGGRVLLVTPGNVAIEQSLATGRTSRLGLVETLMPEALKTPQHQRLAAAGAFDLIIYDRCQPTEMPRANTVFVGSTPPTEAWQPRDEEKKILKPVTVVAPQVIDWNRVHPLFANAELGNFDIVESQIVTPPVGGVALIDASEGPLAAIGPRDAYEDLVLGFAILIESEGRVQRNTDWINRHSFPTFWLNTLEYFVGGSDGQTPSLQAGQTIEIAPRDPTLTSITLVDPTGVRSELTRRSAQPFVWQAGSKLGVYRVLEAGDETQRFAVNLLDRRESDVRLRLGTPDQEKQAQIASVRIGNITVAAKAGAAPSRQEIWKPLLVAALVLLLVEWYLYHRRVAL</sequence>
<keyword evidence="1" id="KW-0472">Membrane</keyword>
<keyword evidence="1" id="KW-1133">Transmembrane helix</keyword>
<accession>A0A5C5WCP1</accession>
<dbReference type="InterPro" id="IPR036465">
    <property type="entry name" value="vWFA_dom_sf"/>
</dbReference>
<dbReference type="PROSITE" id="PS50234">
    <property type="entry name" value="VWFA"/>
    <property type="match status" value="1"/>
</dbReference>
<comment type="caution">
    <text evidence="3">The sequence shown here is derived from an EMBL/GenBank/DDBJ whole genome shotgun (WGS) entry which is preliminary data.</text>
</comment>
<evidence type="ECO:0000259" key="2">
    <source>
        <dbReference type="PROSITE" id="PS50234"/>
    </source>
</evidence>
<evidence type="ECO:0000313" key="4">
    <source>
        <dbReference type="Proteomes" id="UP000318995"/>
    </source>
</evidence>
<evidence type="ECO:0000256" key="1">
    <source>
        <dbReference type="SAM" id="Phobius"/>
    </source>
</evidence>
<dbReference type="PANTHER" id="PTHR37464:SF1">
    <property type="entry name" value="BLL2463 PROTEIN"/>
    <property type="match status" value="1"/>
</dbReference>
<protein>
    <recommendedName>
        <fullName evidence="2">VWFA domain-containing protein</fullName>
    </recommendedName>
</protein>
<dbReference type="PANTHER" id="PTHR37464">
    <property type="entry name" value="BLL2463 PROTEIN"/>
    <property type="match status" value="1"/>
</dbReference>
<dbReference type="SUPFAM" id="SSF53300">
    <property type="entry name" value="vWA-like"/>
    <property type="match status" value="1"/>
</dbReference>
<evidence type="ECO:0000313" key="3">
    <source>
        <dbReference type="EMBL" id="TWT47821.1"/>
    </source>
</evidence>
<dbReference type="CDD" id="cd00198">
    <property type="entry name" value="vWFA"/>
    <property type="match status" value="1"/>
</dbReference>
<gene>
    <name evidence="3" type="ORF">Pla111_14440</name>
</gene>
<dbReference type="Pfam" id="PF13519">
    <property type="entry name" value="VWA_2"/>
    <property type="match status" value="1"/>
</dbReference>
<dbReference type="InterPro" id="IPR024163">
    <property type="entry name" value="Aerotolerance_reg_N"/>
</dbReference>